<evidence type="ECO:0000313" key="2">
    <source>
        <dbReference type="EMBL" id="SEJ51648.1"/>
    </source>
</evidence>
<accession>A0A1H6ZE95</accession>
<evidence type="ECO:0000256" key="1">
    <source>
        <dbReference type="SAM" id="MobiDB-lite"/>
    </source>
</evidence>
<reference evidence="3" key="1">
    <citation type="submission" date="2016-10" db="EMBL/GenBank/DDBJ databases">
        <authorList>
            <person name="Varghese N."/>
            <person name="Submissions S."/>
        </authorList>
    </citation>
    <scope>NUCLEOTIDE SEQUENCE [LARGE SCALE GENOMIC DNA]</scope>
    <source>
        <strain evidence="3">IBRC-M 10761</strain>
    </source>
</reference>
<protein>
    <submittedName>
        <fullName evidence="2">Uncharacterized protein</fullName>
    </submittedName>
</protein>
<feature type="region of interest" description="Disordered" evidence="1">
    <location>
        <begin position="1"/>
        <end position="25"/>
    </location>
</feature>
<dbReference type="EMBL" id="FNZH01000004">
    <property type="protein sequence ID" value="SEJ51648.1"/>
    <property type="molecule type" value="Genomic_DNA"/>
</dbReference>
<proteinExistence type="predicted"/>
<gene>
    <name evidence="2" type="ORF">SAMN05192553_104415</name>
</gene>
<organism evidence="2 3">
    <name type="scientific">Cyclobacterium xiamenense</name>
    <dbReference type="NCBI Taxonomy" id="1297121"/>
    <lineage>
        <taxon>Bacteria</taxon>
        <taxon>Pseudomonadati</taxon>
        <taxon>Bacteroidota</taxon>
        <taxon>Cytophagia</taxon>
        <taxon>Cytophagales</taxon>
        <taxon>Cyclobacteriaceae</taxon>
        <taxon>Cyclobacterium</taxon>
    </lineage>
</organism>
<dbReference type="Proteomes" id="UP000199403">
    <property type="component" value="Unassembled WGS sequence"/>
</dbReference>
<name>A0A1H6ZE95_9BACT</name>
<evidence type="ECO:0000313" key="3">
    <source>
        <dbReference type="Proteomes" id="UP000199403"/>
    </source>
</evidence>
<dbReference type="AlphaFoldDB" id="A0A1H6ZE95"/>
<keyword evidence="3" id="KW-1185">Reference proteome</keyword>
<sequence length="89" mass="10355">MIEELMKKMTSPRPPPGFRRGRQGGKITSHLVTKNCQANRNGYSDYRIIRMDLSKYGYRRVSRKKASALYIRLRVVWLLSNPINSRISA</sequence>